<comment type="caution">
    <text evidence="2">The sequence shown here is derived from an EMBL/GenBank/DDBJ whole genome shotgun (WGS) entry which is preliminary data.</text>
</comment>
<feature type="signal peptide" evidence="1">
    <location>
        <begin position="1"/>
        <end position="20"/>
    </location>
</feature>
<evidence type="ECO:0008006" key="4">
    <source>
        <dbReference type="Google" id="ProtNLM"/>
    </source>
</evidence>
<sequence>MKKYVPLIIALSVVSSATYAATTTSSEKTADYLQVRQGVAYQVNQTTPFTGKYVEKYDNGQYATKAQFKNGLEYGQETNWFVNGQVASKINYVKGKIDGKVEAWYPNGAKKAELVYTNGKLNGHVERWYPNGEKRLTANYVKGKEDGTFIHYYPNGHKATEAKYKDGALKDGTVTCWDPAGQKVEQLTFRHQRLISEQSWLPSNSHS</sequence>
<dbReference type="RefSeq" id="WP_237360645.1">
    <property type="nucleotide sequence ID" value="NZ_CAKLDM010000001.1"/>
</dbReference>
<name>A0ABM9A253_9VIBR</name>
<keyword evidence="1" id="KW-0732">Signal</keyword>
<evidence type="ECO:0000313" key="3">
    <source>
        <dbReference type="Proteomes" id="UP000838748"/>
    </source>
</evidence>
<dbReference type="Gene3D" id="2.20.110.10">
    <property type="entry name" value="Histone H3 K4-specific methyltransferase SET7/9 N-terminal domain"/>
    <property type="match status" value="2"/>
</dbReference>
<accession>A0ABM9A253</accession>
<evidence type="ECO:0000256" key="1">
    <source>
        <dbReference type="SAM" id="SignalP"/>
    </source>
</evidence>
<dbReference type="SUPFAM" id="SSF82185">
    <property type="entry name" value="Histone H3 K4-specific methyltransferase SET7/9 N-terminal domain"/>
    <property type="match status" value="1"/>
</dbReference>
<proteinExistence type="predicted"/>
<reference evidence="2" key="1">
    <citation type="submission" date="2021-11" db="EMBL/GenBank/DDBJ databases">
        <authorList>
            <person name="Rodrigo-Torres L."/>
            <person name="Arahal R. D."/>
            <person name="Lucena T."/>
        </authorList>
    </citation>
    <scope>NUCLEOTIDE SEQUENCE</scope>
    <source>
        <strain evidence="2">CECT 7928</strain>
    </source>
</reference>
<dbReference type="Proteomes" id="UP000838748">
    <property type="component" value="Unassembled WGS sequence"/>
</dbReference>
<evidence type="ECO:0000313" key="2">
    <source>
        <dbReference type="EMBL" id="CAH0537751.1"/>
    </source>
</evidence>
<gene>
    <name evidence="2" type="ORF">VMF7928_01304</name>
</gene>
<keyword evidence="3" id="KW-1185">Reference proteome</keyword>
<protein>
    <recommendedName>
        <fullName evidence="4">Toxin-antitoxin system YwqK family antitoxin</fullName>
    </recommendedName>
</protein>
<dbReference type="Pfam" id="PF07661">
    <property type="entry name" value="MORN_2"/>
    <property type="match status" value="4"/>
</dbReference>
<organism evidence="2 3">
    <name type="scientific">Vibrio marisflavi CECT 7928</name>
    <dbReference type="NCBI Taxonomy" id="634439"/>
    <lineage>
        <taxon>Bacteria</taxon>
        <taxon>Pseudomonadati</taxon>
        <taxon>Pseudomonadota</taxon>
        <taxon>Gammaproteobacteria</taxon>
        <taxon>Vibrionales</taxon>
        <taxon>Vibrionaceae</taxon>
        <taxon>Vibrio</taxon>
    </lineage>
</organism>
<dbReference type="InterPro" id="IPR011652">
    <property type="entry name" value="MORN_2"/>
</dbReference>
<feature type="chain" id="PRO_5045939836" description="Toxin-antitoxin system YwqK family antitoxin" evidence="1">
    <location>
        <begin position="21"/>
        <end position="207"/>
    </location>
</feature>
<dbReference type="EMBL" id="CAKLDM010000001">
    <property type="protein sequence ID" value="CAH0537751.1"/>
    <property type="molecule type" value="Genomic_DNA"/>
</dbReference>